<reference evidence="9 10" key="1">
    <citation type="submission" date="2013-11" db="EMBL/GenBank/DDBJ databases">
        <title>Genome sequencing of Stegodyphus mimosarum.</title>
        <authorList>
            <person name="Bechsgaard J."/>
        </authorList>
    </citation>
    <scope>NUCLEOTIDE SEQUENCE [LARGE SCALE GENOMIC DNA]</scope>
</reference>
<dbReference type="PANTHER" id="PTHR24394:SF44">
    <property type="entry name" value="ZINC FINGER PROTEIN 271-LIKE"/>
    <property type="match status" value="1"/>
</dbReference>
<keyword evidence="2" id="KW-0479">Metal-binding</keyword>
<evidence type="ECO:0000256" key="6">
    <source>
        <dbReference type="ARBA" id="ARBA00023242"/>
    </source>
</evidence>
<accession>A0A087UML3</accession>
<dbReference type="InterPro" id="IPR036236">
    <property type="entry name" value="Znf_C2H2_sf"/>
</dbReference>
<dbReference type="SUPFAM" id="SSF57667">
    <property type="entry name" value="beta-beta-alpha zinc fingers"/>
    <property type="match status" value="2"/>
</dbReference>
<name>A0A087UML3_STEMI</name>
<keyword evidence="6" id="KW-0539">Nucleus</keyword>
<dbReference type="PROSITE" id="PS50157">
    <property type="entry name" value="ZINC_FINGER_C2H2_2"/>
    <property type="match status" value="3"/>
</dbReference>
<dbReference type="FunFam" id="3.30.160.60:FF:000624">
    <property type="entry name" value="zinc finger protein 697"/>
    <property type="match status" value="1"/>
</dbReference>
<keyword evidence="10" id="KW-1185">Reference proteome</keyword>
<dbReference type="EMBL" id="KK120584">
    <property type="protein sequence ID" value="KFM78602.1"/>
    <property type="molecule type" value="Genomic_DNA"/>
</dbReference>
<gene>
    <name evidence="9" type="ORF">X975_23345</name>
</gene>
<dbReference type="GO" id="GO:0048598">
    <property type="term" value="P:embryonic morphogenesis"/>
    <property type="evidence" value="ECO:0007669"/>
    <property type="project" value="UniProtKB-ARBA"/>
</dbReference>
<evidence type="ECO:0000313" key="9">
    <source>
        <dbReference type="EMBL" id="KFM78602.1"/>
    </source>
</evidence>
<evidence type="ECO:0000256" key="7">
    <source>
        <dbReference type="PROSITE-ProRule" id="PRU00042"/>
    </source>
</evidence>
<dbReference type="STRING" id="407821.A0A087UML3"/>
<dbReference type="Pfam" id="PF00096">
    <property type="entry name" value="zf-C2H2"/>
    <property type="match status" value="2"/>
</dbReference>
<feature type="domain" description="C2H2-type" evidence="8">
    <location>
        <begin position="55"/>
        <end position="82"/>
    </location>
</feature>
<comment type="subcellular location">
    <subcellularLocation>
        <location evidence="1">Nucleus</location>
    </subcellularLocation>
</comment>
<evidence type="ECO:0000313" key="10">
    <source>
        <dbReference type="Proteomes" id="UP000054359"/>
    </source>
</evidence>
<sequence>MFIFSGNVGNAKFVLSPSRTANLVHKYACQHCSYTTSNVGNYKTHSLIHTGERPFTCTICSKGFTQKHVLQSHLFVHAGIKPYVCQTCKRNFRSKSNLYDHKVYHG</sequence>
<dbReference type="PANTHER" id="PTHR24394">
    <property type="entry name" value="ZINC FINGER PROTEIN"/>
    <property type="match status" value="1"/>
</dbReference>
<evidence type="ECO:0000256" key="4">
    <source>
        <dbReference type="ARBA" id="ARBA00022771"/>
    </source>
</evidence>
<dbReference type="InterPro" id="IPR013087">
    <property type="entry name" value="Znf_C2H2_type"/>
</dbReference>
<feature type="domain" description="C2H2-type" evidence="8">
    <location>
        <begin position="83"/>
        <end position="106"/>
    </location>
</feature>
<proteinExistence type="predicted"/>
<dbReference type="Proteomes" id="UP000054359">
    <property type="component" value="Unassembled WGS sequence"/>
</dbReference>
<dbReference type="FunFam" id="3.30.160.60:FF:000100">
    <property type="entry name" value="Zinc finger 45-like"/>
    <property type="match status" value="1"/>
</dbReference>
<dbReference type="OMA" id="CELCHYT"/>
<dbReference type="GO" id="GO:0008270">
    <property type="term" value="F:zinc ion binding"/>
    <property type="evidence" value="ECO:0007669"/>
    <property type="project" value="UniProtKB-KW"/>
</dbReference>
<dbReference type="SMART" id="SM00355">
    <property type="entry name" value="ZnF_C2H2"/>
    <property type="match status" value="3"/>
</dbReference>
<feature type="non-terminal residue" evidence="9">
    <location>
        <position position="106"/>
    </location>
</feature>
<dbReference type="GO" id="GO:0005634">
    <property type="term" value="C:nucleus"/>
    <property type="evidence" value="ECO:0007669"/>
    <property type="project" value="UniProtKB-SubCell"/>
</dbReference>
<protein>
    <submittedName>
        <fullName evidence="9">Zinc finger protein 358</fullName>
    </submittedName>
</protein>
<evidence type="ECO:0000256" key="3">
    <source>
        <dbReference type="ARBA" id="ARBA00022737"/>
    </source>
</evidence>
<keyword evidence="4 7" id="KW-0863">Zinc-finger</keyword>
<keyword evidence="3" id="KW-0677">Repeat</keyword>
<dbReference type="AlphaFoldDB" id="A0A087UML3"/>
<evidence type="ECO:0000259" key="8">
    <source>
        <dbReference type="PROSITE" id="PS50157"/>
    </source>
</evidence>
<dbReference type="Gene3D" id="3.30.160.60">
    <property type="entry name" value="Classic Zinc Finger"/>
    <property type="match status" value="3"/>
</dbReference>
<keyword evidence="5" id="KW-0862">Zinc</keyword>
<dbReference type="GO" id="GO:0000981">
    <property type="term" value="F:DNA-binding transcription factor activity, RNA polymerase II-specific"/>
    <property type="evidence" value="ECO:0007669"/>
    <property type="project" value="TreeGrafter"/>
</dbReference>
<dbReference type="PROSITE" id="PS00028">
    <property type="entry name" value="ZINC_FINGER_C2H2_1"/>
    <property type="match status" value="2"/>
</dbReference>
<dbReference type="OrthoDB" id="6478496at2759"/>
<evidence type="ECO:0000256" key="5">
    <source>
        <dbReference type="ARBA" id="ARBA00022833"/>
    </source>
</evidence>
<evidence type="ECO:0000256" key="1">
    <source>
        <dbReference type="ARBA" id="ARBA00004123"/>
    </source>
</evidence>
<evidence type="ECO:0000256" key="2">
    <source>
        <dbReference type="ARBA" id="ARBA00022723"/>
    </source>
</evidence>
<organism evidence="9 10">
    <name type="scientific">Stegodyphus mimosarum</name>
    <name type="common">African social velvet spider</name>
    <dbReference type="NCBI Taxonomy" id="407821"/>
    <lineage>
        <taxon>Eukaryota</taxon>
        <taxon>Metazoa</taxon>
        <taxon>Ecdysozoa</taxon>
        <taxon>Arthropoda</taxon>
        <taxon>Chelicerata</taxon>
        <taxon>Arachnida</taxon>
        <taxon>Araneae</taxon>
        <taxon>Araneomorphae</taxon>
        <taxon>Entelegynae</taxon>
        <taxon>Eresoidea</taxon>
        <taxon>Eresidae</taxon>
        <taxon>Stegodyphus</taxon>
    </lineage>
</organism>
<feature type="domain" description="C2H2-type" evidence="8">
    <location>
        <begin position="27"/>
        <end position="54"/>
    </location>
</feature>